<reference evidence="2 3" key="1">
    <citation type="submission" date="2021-01" db="EMBL/GenBank/DDBJ databases">
        <title>Sequencing the genomes of 1000 actinobacteria strains.</title>
        <authorList>
            <person name="Klenk H.-P."/>
        </authorList>
    </citation>
    <scope>NUCLEOTIDE SEQUENCE [LARGE SCALE GENOMIC DNA]</scope>
    <source>
        <strain evidence="2 3">DSM 18662</strain>
    </source>
</reference>
<dbReference type="PANTHER" id="PTHR20883:SF49">
    <property type="entry name" value="PHYTANOYL-COA DIOXYGENASE"/>
    <property type="match status" value="1"/>
</dbReference>
<proteinExistence type="predicted"/>
<feature type="region of interest" description="Disordered" evidence="1">
    <location>
        <begin position="247"/>
        <end position="266"/>
    </location>
</feature>
<accession>A0ABS2RHB4</accession>
<dbReference type="SUPFAM" id="SSF51197">
    <property type="entry name" value="Clavaminate synthase-like"/>
    <property type="match status" value="1"/>
</dbReference>
<protein>
    <submittedName>
        <fullName evidence="2">Ectoine hydroxylase-related dioxygenase (Phytanoyl-CoA dioxygenase family)</fullName>
    </submittedName>
</protein>
<evidence type="ECO:0000256" key="1">
    <source>
        <dbReference type="SAM" id="MobiDB-lite"/>
    </source>
</evidence>
<keyword evidence="3" id="KW-1185">Reference proteome</keyword>
<organism evidence="2 3">
    <name type="scientific">Microlunatus panaciterrae</name>
    <dbReference type="NCBI Taxonomy" id="400768"/>
    <lineage>
        <taxon>Bacteria</taxon>
        <taxon>Bacillati</taxon>
        <taxon>Actinomycetota</taxon>
        <taxon>Actinomycetes</taxon>
        <taxon>Propionibacteriales</taxon>
        <taxon>Propionibacteriaceae</taxon>
        <taxon>Microlunatus</taxon>
    </lineage>
</organism>
<gene>
    <name evidence="2" type="ORF">JOE57_001321</name>
</gene>
<dbReference type="Gene3D" id="2.60.120.620">
    <property type="entry name" value="q2cbj1_9rhob like domain"/>
    <property type="match status" value="1"/>
</dbReference>
<evidence type="ECO:0000313" key="3">
    <source>
        <dbReference type="Proteomes" id="UP000704762"/>
    </source>
</evidence>
<dbReference type="GO" id="GO:0051213">
    <property type="term" value="F:dioxygenase activity"/>
    <property type="evidence" value="ECO:0007669"/>
    <property type="project" value="UniProtKB-KW"/>
</dbReference>
<evidence type="ECO:0000313" key="2">
    <source>
        <dbReference type="EMBL" id="MBM7798400.1"/>
    </source>
</evidence>
<dbReference type="PANTHER" id="PTHR20883">
    <property type="entry name" value="PHYTANOYL-COA DIOXYGENASE DOMAIN CONTAINING 1"/>
    <property type="match status" value="1"/>
</dbReference>
<keyword evidence="2" id="KW-0560">Oxidoreductase</keyword>
<dbReference type="RefSeq" id="WP_338041196.1">
    <property type="nucleotide sequence ID" value="NZ_BAAAQP010000008.1"/>
</dbReference>
<name>A0ABS2RHB4_9ACTN</name>
<sequence>MTSAYALSPQDRSSFDRNGFVKLRQVLDPDQLDLFAPVITDSVIDLNTQHLPLAERDTYGKAFLQVSNLWQHNDRVADFVRSPDLARLAAELLGVASVRLYHDQALYKEPGGGITPWHADQYYWPLSSDRCVTVWVPLQDTPADMGPLAFAAGSHRFEVGRDLPISDESEAELQRLLAEQDFPLDDAPYQLGDVSYHLGWTFHRAGPNSSSRPRRVMTVIYMDAEMRITEPVNEHQQTDIRTWMPGAAPGDPAATELNPVLYPPAG</sequence>
<dbReference type="InterPro" id="IPR008775">
    <property type="entry name" value="Phytyl_CoA_dOase-like"/>
</dbReference>
<dbReference type="Pfam" id="PF05721">
    <property type="entry name" value="PhyH"/>
    <property type="match status" value="1"/>
</dbReference>
<keyword evidence="2" id="KW-0223">Dioxygenase</keyword>
<comment type="caution">
    <text evidence="2">The sequence shown here is derived from an EMBL/GenBank/DDBJ whole genome shotgun (WGS) entry which is preliminary data.</text>
</comment>
<dbReference type="EMBL" id="JAFBCF010000001">
    <property type="protein sequence ID" value="MBM7798400.1"/>
    <property type="molecule type" value="Genomic_DNA"/>
</dbReference>
<dbReference type="Proteomes" id="UP000704762">
    <property type="component" value="Unassembled WGS sequence"/>
</dbReference>